<evidence type="ECO:0000256" key="1">
    <source>
        <dbReference type="ARBA" id="ARBA00007659"/>
    </source>
</evidence>
<protein>
    <recommendedName>
        <fullName evidence="2">CAP N-terminal domain-containing protein</fullName>
    </recommendedName>
</protein>
<comment type="similarity">
    <text evidence="1">Belongs to the CAP family.</text>
</comment>
<name>A0AAW2YNW4_9EUKA</name>
<evidence type="ECO:0000259" key="2">
    <source>
        <dbReference type="Pfam" id="PF21938"/>
    </source>
</evidence>
<dbReference type="PANTHER" id="PTHR10652">
    <property type="entry name" value="ADENYLYL CYCLASE-ASSOCIATED PROTEIN"/>
    <property type="match status" value="1"/>
</dbReference>
<dbReference type="PANTHER" id="PTHR10652:SF0">
    <property type="entry name" value="ADENYLYL CYCLASE-ASSOCIATED PROTEIN"/>
    <property type="match status" value="1"/>
</dbReference>
<organism evidence="3 4">
    <name type="scientific">Acrasis kona</name>
    <dbReference type="NCBI Taxonomy" id="1008807"/>
    <lineage>
        <taxon>Eukaryota</taxon>
        <taxon>Discoba</taxon>
        <taxon>Heterolobosea</taxon>
        <taxon>Tetramitia</taxon>
        <taxon>Eutetramitia</taxon>
        <taxon>Acrasidae</taxon>
        <taxon>Acrasis</taxon>
    </lineage>
</organism>
<dbReference type="Gene3D" id="1.25.40.330">
    <property type="entry name" value="Adenylate cyclase-associated CAP, N-terminal domain"/>
    <property type="match status" value="1"/>
</dbReference>
<gene>
    <name evidence="3" type="ORF">AKO1_007994</name>
</gene>
<dbReference type="AlphaFoldDB" id="A0AAW2YNW4"/>
<dbReference type="FunFam" id="1.25.40.330:FF:000001">
    <property type="entry name" value="Adenylyl cyclase-associated protein"/>
    <property type="match status" value="1"/>
</dbReference>
<dbReference type="GO" id="GO:0005737">
    <property type="term" value="C:cytoplasm"/>
    <property type="evidence" value="ECO:0007669"/>
    <property type="project" value="TreeGrafter"/>
</dbReference>
<dbReference type="GO" id="GO:0003779">
    <property type="term" value="F:actin binding"/>
    <property type="evidence" value="ECO:0007669"/>
    <property type="project" value="InterPro"/>
</dbReference>
<feature type="domain" description="CAP N-terminal" evidence="2">
    <location>
        <begin position="46"/>
        <end position="204"/>
    </location>
</feature>
<sequence length="218" mass="24068">MTEAQITQLAALLQRLETVVAKLEGGKGSTESKPSGSGKAPQVDAYTEYFNASVAPFLANCRDIGGDLNGLADLVEEGFKEVGKLIDVASQSKKPSDEEFGEMVGPIANVFQKITEYKDKRRGSEYYNHEFAVDEGIKCLAWVTIDKTPVAYTKEMVNAAQFYNNKVLVAYKNKDKRHADYVEGFKKAIADLADYIKEHHTTGLKWNPNGGSYKDAKV</sequence>
<dbReference type="SUPFAM" id="SSF101278">
    <property type="entry name" value="N-terminal domain of adenylylcyclase associated protein, CAP"/>
    <property type="match status" value="1"/>
</dbReference>
<dbReference type="GO" id="GO:0007015">
    <property type="term" value="P:actin filament organization"/>
    <property type="evidence" value="ECO:0007669"/>
    <property type="project" value="TreeGrafter"/>
</dbReference>
<dbReference type="InterPro" id="IPR036222">
    <property type="entry name" value="CAP_N_sf"/>
</dbReference>
<evidence type="ECO:0000313" key="4">
    <source>
        <dbReference type="Proteomes" id="UP001431209"/>
    </source>
</evidence>
<accession>A0AAW2YNW4</accession>
<keyword evidence="4" id="KW-1185">Reference proteome</keyword>
<proteinExistence type="inferred from homology"/>
<dbReference type="InterPro" id="IPR053950">
    <property type="entry name" value="CAP_N"/>
</dbReference>
<dbReference type="Pfam" id="PF21938">
    <property type="entry name" value="CAP_N"/>
    <property type="match status" value="1"/>
</dbReference>
<reference evidence="3 4" key="1">
    <citation type="submission" date="2024-03" db="EMBL/GenBank/DDBJ databases">
        <title>The Acrasis kona genome and developmental transcriptomes reveal deep origins of eukaryotic multicellular pathways.</title>
        <authorList>
            <person name="Sheikh S."/>
            <person name="Fu C.-J."/>
            <person name="Brown M.W."/>
            <person name="Baldauf S.L."/>
        </authorList>
    </citation>
    <scope>NUCLEOTIDE SEQUENCE [LARGE SCALE GENOMIC DNA]</scope>
    <source>
        <strain evidence="3 4">ATCC MYA-3509</strain>
    </source>
</reference>
<dbReference type="InterPro" id="IPR001837">
    <property type="entry name" value="Adenylate_cyclase-assoc_CAP"/>
</dbReference>
<comment type="caution">
    <text evidence="3">The sequence shown here is derived from an EMBL/GenBank/DDBJ whole genome shotgun (WGS) entry which is preliminary data.</text>
</comment>
<dbReference type="GO" id="GO:0008179">
    <property type="term" value="F:adenylate cyclase binding"/>
    <property type="evidence" value="ECO:0007669"/>
    <property type="project" value="TreeGrafter"/>
</dbReference>
<evidence type="ECO:0000313" key="3">
    <source>
        <dbReference type="EMBL" id="KAL0479171.1"/>
    </source>
</evidence>
<dbReference type="GO" id="GO:0019933">
    <property type="term" value="P:cAMP-mediated signaling"/>
    <property type="evidence" value="ECO:0007669"/>
    <property type="project" value="TreeGrafter"/>
</dbReference>
<dbReference type="EMBL" id="JAOPGA020000506">
    <property type="protein sequence ID" value="KAL0479171.1"/>
    <property type="molecule type" value="Genomic_DNA"/>
</dbReference>
<dbReference type="Proteomes" id="UP001431209">
    <property type="component" value="Unassembled WGS sequence"/>
</dbReference>